<name>A0A9Q3CBB4_9BASI</name>
<sequence length="121" mass="13791">MDITLDLDTRYHGRQKEKDVNKEKKPPFTGSNPSRFSQGSSSKRPHHKRNKKGKQFQASKDKHDAALLNRDNSLIGSEEERRIKSGLCAYCCAKTPIETCFMRPQNNPGSSRGFPRKQEKA</sequence>
<proteinExistence type="predicted"/>
<organism evidence="2 3">
    <name type="scientific">Austropuccinia psidii MF-1</name>
    <dbReference type="NCBI Taxonomy" id="1389203"/>
    <lineage>
        <taxon>Eukaryota</taxon>
        <taxon>Fungi</taxon>
        <taxon>Dikarya</taxon>
        <taxon>Basidiomycota</taxon>
        <taxon>Pucciniomycotina</taxon>
        <taxon>Pucciniomycetes</taxon>
        <taxon>Pucciniales</taxon>
        <taxon>Sphaerophragmiaceae</taxon>
        <taxon>Austropuccinia</taxon>
    </lineage>
</organism>
<feature type="compositionally biased region" description="Basic and acidic residues" evidence="1">
    <location>
        <begin position="7"/>
        <end position="26"/>
    </location>
</feature>
<feature type="region of interest" description="Disordered" evidence="1">
    <location>
        <begin position="1"/>
        <end position="79"/>
    </location>
</feature>
<evidence type="ECO:0000256" key="1">
    <source>
        <dbReference type="SAM" id="MobiDB-lite"/>
    </source>
</evidence>
<evidence type="ECO:0000313" key="2">
    <source>
        <dbReference type="EMBL" id="MBW0479475.1"/>
    </source>
</evidence>
<keyword evidence="3" id="KW-1185">Reference proteome</keyword>
<dbReference type="Proteomes" id="UP000765509">
    <property type="component" value="Unassembled WGS sequence"/>
</dbReference>
<feature type="region of interest" description="Disordered" evidence="1">
    <location>
        <begin position="101"/>
        <end position="121"/>
    </location>
</feature>
<comment type="caution">
    <text evidence="2">The sequence shown here is derived from an EMBL/GenBank/DDBJ whole genome shotgun (WGS) entry which is preliminary data.</text>
</comment>
<dbReference type="EMBL" id="AVOT02005599">
    <property type="protein sequence ID" value="MBW0479475.1"/>
    <property type="molecule type" value="Genomic_DNA"/>
</dbReference>
<gene>
    <name evidence="2" type="ORF">O181_019190</name>
</gene>
<feature type="compositionally biased region" description="Polar residues" evidence="1">
    <location>
        <begin position="29"/>
        <end position="42"/>
    </location>
</feature>
<evidence type="ECO:0000313" key="3">
    <source>
        <dbReference type="Proteomes" id="UP000765509"/>
    </source>
</evidence>
<dbReference type="OrthoDB" id="5552562at2759"/>
<accession>A0A9Q3CBB4</accession>
<feature type="compositionally biased region" description="Basic residues" evidence="1">
    <location>
        <begin position="43"/>
        <end position="54"/>
    </location>
</feature>
<reference evidence="2" key="1">
    <citation type="submission" date="2021-03" db="EMBL/GenBank/DDBJ databases">
        <title>Draft genome sequence of rust myrtle Austropuccinia psidii MF-1, a brazilian biotype.</title>
        <authorList>
            <person name="Quecine M.C."/>
            <person name="Pachon D.M.R."/>
            <person name="Bonatelli M.L."/>
            <person name="Correr F.H."/>
            <person name="Franceschini L.M."/>
            <person name="Leite T.F."/>
            <person name="Margarido G.R.A."/>
            <person name="Almeida C.A."/>
            <person name="Ferrarezi J.A."/>
            <person name="Labate C.A."/>
        </authorList>
    </citation>
    <scope>NUCLEOTIDE SEQUENCE</scope>
    <source>
        <strain evidence="2">MF-1</strain>
    </source>
</reference>
<protein>
    <submittedName>
        <fullName evidence="2">Uncharacterized protein</fullName>
    </submittedName>
</protein>
<dbReference type="AlphaFoldDB" id="A0A9Q3CBB4"/>